<dbReference type="STRING" id="870435.A0A0C3KZZ0"/>
<dbReference type="AlphaFoldDB" id="A0A0C3KZZ0"/>
<evidence type="ECO:0000259" key="2">
    <source>
        <dbReference type="Pfam" id="PF00266"/>
    </source>
</evidence>
<organism evidence="3 4">
    <name type="scientific">Pisolithus tinctorius Marx 270</name>
    <dbReference type="NCBI Taxonomy" id="870435"/>
    <lineage>
        <taxon>Eukaryota</taxon>
        <taxon>Fungi</taxon>
        <taxon>Dikarya</taxon>
        <taxon>Basidiomycota</taxon>
        <taxon>Agaricomycotina</taxon>
        <taxon>Agaricomycetes</taxon>
        <taxon>Agaricomycetidae</taxon>
        <taxon>Boletales</taxon>
        <taxon>Sclerodermatineae</taxon>
        <taxon>Pisolithaceae</taxon>
        <taxon>Pisolithus</taxon>
    </lineage>
</organism>
<dbReference type="InterPro" id="IPR015424">
    <property type="entry name" value="PyrdxlP-dep_Trfase"/>
</dbReference>
<protein>
    <recommendedName>
        <fullName evidence="2">Aminotransferase class V domain-containing protein</fullName>
    </recommendedName>
</protein>
<sequence length="448" mass="50328">MPPSSESAVPLVPIPAAFDLEELYKTSPPAFGHEMLKLFGFDPKYVNLNNGSYGSLPLPVRVACDNWTTEIESNPDVFIRYKAHLLVDRARERISQLIGADADECVIVNNTSHGIATVLRNFSLKEGDVLIGANISYGSVSKTLKYLGDIPPHPTVLTYDVHFPTTHEVILGEFRQFIQRVKEERDDPHQSRTFIAIIDSITSHPGVLMPWKEMVAICKDAGVYSLVDAAHSIGQELDLNLSEAKPDFWVSNCHKWLFAKRGCAVLYVPKRNQHIIKSPIPTPVEYHSPQDEDYQGPQEFVKLFEWTGTIDHVPHISPIAALDFRAWLGGEHKINKYTHELAIEGGKYLAQRFGTSLLDPEGSLTLNMVVVELPIPEEIQQTTEVVALIQDTLCIKWNVSAAFFRHNKKWWVRCSAQIYNELSDFHVVADALEDAVAKVIEFNAGYTN</sequence>
<dbReference type="InterPro" id="IPR015422">
    <property type="entry name" value="PyrdxlP-dep_Trfase_small"/>
</dbReference>
<dbReference type="InParanoid" id="A0A0C3KZZ0"/>
<dbReference type="Pfam" id="PF00266">
    <property type="entry name" value="Aminotran_5"/>
    <property type="match status" value="1"/>
</dbReference>
<evidence type="ECO:0000313" key="4">
    <source>
        <dbReference type="Proteomes" id="UP000054217"/>
    </source>
</evidence>
<name>A0A0C3KZZ0_PISTI</name>
<keyword evidence="4" id="KW-1185">Reference proteome</keyword>
<reference evidence="3 4" key="1">
    <citation type="submission" date="2014-04" db="EMBL/GenBank/DDBJ databases">
        <authorList>
            <consortium name="DOE Joint Genome Institute"/>
            <person name="Kuo A."/>
            <person name="Kohler A."/>
            <person name="Costa M.D."/>
            <person name="Nagy L.G."/>
            <person name="Floudas D."/>
            <person name="Copeland A."/>
            <person name="Barry K.W."/>
            <person name="Cichocki N."/>
            <person name="Veneault-Fourrey C."/>
            <person name="LaButti K."/>
            <person name="Lindquist E.A."/>
            <person name="Lipzen A."/>
            <person name="Lundell T."/>
            <person name="Morin E."/>
            <person name="Murat C."/>
            <person name="Sun H."/>
            <person name="Tunlid A."/>
            <person name="Henrissat B."/>
            <person name="Grigoriev I.V."/>
            <person name="Hibbett D.S."/>
            <person name="Martin F."/>
            <person name="Nordberg H.P."/>
            <person name="Cantor M.N."/>
            <person name="Hua S.X."/>
        </authorList>
    </citation>
    <scope>NUCLEOTIDE SEQUENCE [LARGE SCALE GENOMIC DNA]</scope>
    <source>
        <strain evidence="3 4">Marx 270</strain>
    </source>
</reference>
<dbReference type="HOGENOM" id="CLU_003433_3_0_1"/>
<dbReference type="PANTHER" id="PTHR43092:SF2">
    <property type="entry name" value="HERCYNYLCYSTEINE SULFOXIDE LYASE"/>
    <property type="match status" value="1"/>
</dbReference>
<proteinExistence type="predicted"/>
<dbReference type="InterPro" id="IPR015421">
    <property type="entry name" value="PyrdxlP-dep_Trfase_major"/>
</dbReference>
<evidence type="ECO:0000313" key="3">
    <source>
        <dbReference type="EMBL" id="KIO15107.1"/>
    </source>
</evidence>
<dbReference type="FunCoup" id="A0A0C3KZZ0">
    <property type="interactions" value="16"/>
</dbReference>
<dbReference type="InterPro" id="IPR000192">
    <property type="entry name" value="Aminotrans_V_dom"/>
</dbReference>
<keyword evidence="1" id="KW-0663">Pyridoxal phosphate</keyword>
<evidence type="ECO:0000256" key="1">
    <source>
        <dbReference type="ARBA" id="ARBA00022898"/>
    </source>
</evidence>
<gene>
    <name evidence="3" type="ORF">M404DRAFT_991807</name>
</gene>
<reference evidence="4" key="2">
    <citation type="submission" date="2015-01" db="EMBL/GenBank/DDBJ databases">
        <title>Evolutionary Origins and Diversification of the Mycorrhizal Mutualists.</title>
        <authorList>
            <consortium name="DOE Joint Genome Institute"/>
            <consortium name="Mycorrhizal Genomics Consortium"/>
            <person name="Kohler A."/>
            <person name="Kuo A."/>
            <person name="Nagy L.G."/>
            <person name="Floudas D."/>
            <person name="Copeland A."/>
            <person name="Barry K.W."/>
            <person name="Cichocki N."/>
            <person name="Veneault-Fourrey C."/>
            <person name="LaButti K."/>
            <person name="Lindquist E.A."/>
            <person name="Lipzen A."/>
            <person name="Lundell T."/>
            <person name="Morin E."/>
            <person name="Murat C."/>
            <person name="Riley R."/>
            <person name="Ohm R."/>
            <person name="Sun H."/>
            <person name="Tunlid A."/>
            <person name="Henrissat B."/>
            <person name="Grigoriev I.V."/>
            <person name="Hibbett D.S."/>
            <person name="Martin F."/>
        </authorList>
    </citation>
    <scope>NUCLEOTIDE SEQUENCE [LARGE SCALE GENOMIC DNA]</scope>
    <source>
        <strain evidence="4">Marx 270</strain>
    </source>
</reference>
<dbReference type="EMBL" id="KN831944">
    <property type="protein sequence ID" value="KIO15107.1"/>
    <property type="molecule type" value="Genomic_DNA"/>
</dbReference>
<accession>A0A0C3KZZ0</accession>
<dbReference type="Gene3D" id="3.40.640.10">
    <property type="entry name" value="Type I PLP-dependent aspartate aminotransferase-like (Major domain)"/>
    <property type="match status" value="1"/>
</dbReference>
<feature type="domain" description="Aminotransferase class V" evidence="2">
    <location>
        <begin position="82"/>
        <end position="421"/>
    </location>
</feature>
<dbReference type="Proteomes" id="UP000054217">
    <property type="component" value="Unassembled WGS sequence"/>
</dbReference>
<dbReference type="PANTHER" id="PTHR43092">
    <property type="entry name" value="L-CYSTEINE DESULFHYDRASE"/>
    <property type="match status" value="1"/>
</dbReference>
<dbReference type="Gene3D" id="3.90.1150.10">
    <property type="entry name" value="Aspartate Aminotransferase, domain 1"/>
    <property type="match status" value="1"/>
</dbReference>
<dbReference type="OrthoDB" id="5978656at2759"/>
<dbReference type="SUPFAM" id="SSF53383">
    <property type="entry name" value="PLP-dependent transferases"/>
    <property type="match status" value="1"/>
</dbReference>